<proteinExistence type="predicted"/>
<name>A0A183IWZ8_9BILA</name>
<reference evidence="3" key="1">
    <citation type="submission" date="2016-06" db="UniProtKB">
        <authorList>
            <consortium name="WormBaseParasite"/>
        </authorList>
    </citation>
    <scope>IDENTIFICATION</scope>
</reference>
<protein>
    <submittedName>
        <fullName evidence="1 3">Uncharacterized protein</fullName>
    </submittedName>
</protein>
<dbReference type="WBParaSite" id="SBAD_0000844601-mRNA-1">
    <property type="protein sequence ID" value="SBAD_0000844601-mRNA-1"/>
    <property type="gene ID" value="SBAD_0000844601"/>
</dbReference>
<gene>
    <name evidence="1" type="ORF">SBAD_LOCUS8145</name>
</gene>
<keyword evidence="2" id="KW-1185">Reference proteome</keyword>
<dbReference type="AlphaFoldDB" id="A0A183IWZ8"/>
<reference evidence="1 2" key="2">
    <citation type="submission" date="2018-11" db="EMBL/GenBank/DDBJ databases">
        <authorList>
            <consortium name="Pathogen Informatics"/>
        </authorList>
    </citation>
    <scope>NUCLEOTIDE SEQUENCE [LARGE SCALE GENOMIC DNA]</scope>
</reference>
<accession>A0A183IWZ8</accession>
<organism evidence="3">
    <name type="scientific">Soboliphyme baturini</name>
    <dbReference type="NCBI Taxonomy" id="241478"/>
    <lineage>
        <taxon>Eukaryota</taxon>
        <taxon>Metazoa</taxon>
        <taxon>Ecdysozoa</taxon>
        <taxon>Nematoda</taxon>
        <taxon>Enoplea</taxon>
        <taxon>Dorylaimia</taxon>
        <taxon>Dioctophymatida</taxon>
        <taxon>Dioctophymatoidea</taxon>
        <taxon>Soboliphymatidae</taxon>
        <taxon>Soboliphyme</taxon>
    </lineage>
</organism>
<dbReference type="Proteomes" id="UP000270296">
    <property type="component" value="Unassembled WGS sequence"/>
</dbReference>
<evidence type="ECO:0000313" key="1">
    <source>
        <dbReference type="EMBL" id="VDP15494.1"/>
    </source>
</evidence>
<evidence type="ECO:0000313" key="2">
    <source>
        <dbReference type="Proteomes" id="UP000270296"/>
    </source>
</evidence>
<dbReference type="EMBL" id="UZAM01011301">
    <property type="protein sequence ID" value="VDP15494.1"/>
    <property type="molecule type" value="Genomic_DNA"/>
</dbReference>
<evidence type="ECO:0000313" key="3">
    <source>
        <dbReference type="WBParaSite" id="SBAD_0000844601-mRNA-1"/>
    </source>
</evidence>
<sequence length="70" mass="7794">MAAQSESLEFEKFVGTAHVSQKLMGRSSTTTFTLEEAEPLYDGPDETIERIIITIAITRHHSILALPFES</sequence>